<sequence>MQSRRNFIRQSSVAALSLGTVSSLLANPQKLFDHISLQLYSVREDMKIDPVATLKQVAAIGYKEVEPANYVDGKCYGKTPAEFRKLCQDLGMTISSSHVLFSKNDWNASTKDISDRYKKAIADAVTMGQTFLINPGIDSDKKNLDEVKRMLDSWNVCGERCKAAGLQFGFHNHYDEFTIQHEGKLLYEIFLERLDPRLVIQQLDTCNMKIAKANAVEWIRKYPKHIRMLHVKDKAKDRDESTYLGNGEIDWPPLLAAAKKAGIKYYVVEQESYDGNQPLDSVEMDYIRMKLWNG</sequence>
<accession>A0A1S2VAW2</accession>
<dbReference type="PANTHER" id="PTHR12110:SF41">
    <property type="entry name" value="INOSOSE DEHYDRATASE"/>
    <property type="match status" value="1"/>
</dbReference>
<evidence type="ECO:0000313" key="4">
    <source>
        <dbReference type="Proteomes" id="UP000181790"/>
    </source>
</evidence>
<evidence type="ECO:0000259" key="2">
    <source>
        <dbReference type="Pfam" id="PF01261"/>
    </source>
</evidence>
<protein>
    <recommendedName>
        <fullName evidence="2">Xylose isomerase-like TIM barrel domain-containing protein</fullName>
    </recommendedName>
</protein>
<comment type="caution">
    <text evidence="3">The sequence shown here is derived from an EMBL/GenBank/DDBJ whole genome shotgun (WGS) entry which is preliminary data.</text>
</comment>
<dbReference type="SUPFAM" id="SSF51658">
    <property type="entry name" value="Xylose isomerase-like"/>
    <property type="match status" value="1"/>
</dbReference>
<name>A0A1S2VAW2_9BACT</name>
<evidence type="ECO:0000256" key="1">
    <source>
        <dbReference type="SAM" id="SignalP"/>
    </source>
</evidence>
<dbReference type="InterPro" id="IPR013022">
    <property type="entry name" value="Xyl_isomerase-like_TIM-brl"/>
</dbReference>
<feature type="domain" description="Xylose isomerase-like TIM barrel" evidence="2">
    <location>
        <begin position="55"/>
        <end position="276"/>
    </location>
</feature>
<feature type="chain" id="PRO_5010175102" description="Xylose isomerase-like TIM barrel domain-containing protein" evidence="1">
    <location>
        <begin position="27"/>
        <end position="294"/>
    </location>
</feature>
<dbReference type="InterPro" id="IPR019546">
    <property type="entry name" value="TAT_signal_bac_arc"/>
</dbReference>
<dbReference type="Pfam" id="PF01261">
    <property type="entry name" value="AP_endonuc_2"/>
    <property type="match status" value="1"/>
</dbReference>
<dbReference type="InterPro" id="IPR050312">
    <property type="entry name" value="IolE/XylAMocC-like"/>
</dbReference>
<dbReference type="AlphaFoldDB" id="A0A1S2VAW2"/>
<evidence type="ECO:0000313" key="3">
    <source>
        <dbReference type="EMBL" id="OIN55832.1"/>
    </source>
</evidence>
<dbReference type="InterPro" id="IPR036237">
    <property type="entry name" value="Xyl_isomerase-like_sf"/>
</dbReference>
<feature type="signal peptide" evidence="1">
    <location>
        <begin position="1"/>
        <end position="26"/>
    </location>
</feature>
<dbReference type="NCBIfam" id="TIGR01409">
    <property type="entry name" value="TAT_signal_seq"/>
    <property type="match status" value="1"/>
</dbReference>
<dbReference type="Gene3D" id="3.20.20.150">
    <property type="entry name" value="Divalent-metal-dependent TIM barrel enzymes"/>
    <property type="match status" value="1"/>
</dbReference>
<keyword evidence="1" id="KW-0732">Signal</keyword>
<reference evidence="3 4" key="1">
    <citation type="submission" date="2016-10" db="EMBL/GenBank/DDBJ databases">
        <title>Arsenicibacter rosenii gen. nov., sp. nov., an efficient arsenic-methylating bacterium isolated from an arsenic-contaminated paddy soil.</title>
        <authorList>
            <person name="Huang K."/>
        </authorList>
    </citation>
    <scope>NUCLEOTIDE SEQUENCE [LARGE SCALE GENOMIC DNA]</scope>
    <source>
        <strain evidence="3 4">SM-1</strain>
    </source>
</reference>
<keyword evidence="4" id="KW-1185">Reference proteome</keyword>
<dbReference type="PANTHER" id="PTHR12110">
    <property type="entry name" value="HYDROXYPYRUVATE ISOMERASE"/>
    <property type="match status" value="1"/>
</dbReference>
<proteinExistence type="predicted"/>
<organism evidence="3 4">
    <name type="scientific">Arsenicibacter rosenii</name>
    <dbReference type="NCBI Taxonomy" id="1750698"/>
    <lineage>
        <taxon>Bacteria</taxon>
        <taxon>Pseudomonadati</taxon>
        <taxon>Bacteroidota</taxon>
        <taxon>Cytophagia</taxon>
        <taxon>Cytophagales</taxon>
        <taxon>Spirosomataceae</taxon>
        <taxon>Arsenicibacter</taxon>
    </lineage>
</organism>
<gene>
    <name evidence="3" type="ORF">BLX24_27960</name>
</gene>
<dbReference type="EMBL" id="MORL01000034">
    <property type="protein sequence ID" value="OIN55832.1"/>
    <property type="molecule type" value="Genomic_DNA"/>
</dbReference>
<dbReference type="Proteomes" id="UP000181790">
    <property type="component" value="Unassembled WGS sequence"/>
</dbReference>